<protein>
    <submittedName>
        <fullName evidence="1">Uncharacterized protein</fullName>
    </submittedName>
</protein>
<proteinExistence type="predicted"/>
<organism evidence="1 2">
    <name type="scientific">Smallanthus sonchifolius</name>
    <dbReference type="NCBI Taxonomy" id="185202"/>
    <lineage>
        <taxon>Eukaryota</taxon>
        <taxon>Viridiplantae</taxon>
        <taxon>Streptophyta</taxon>
        <taxon>Embryophyta</taxon>
        <taxon>Tracheophyta</taxon>
        <taxon>Spermatophyta</taxon>
        <taxon>Magnoliopsida</taxon>
        <taxon>eudicotyledons</taxon>
        <taxon>Gunneridae</taxon>
        <taxon>Pentapetalae</taxon>
        <taxon>asterids</taxon>
        <taxon>campanulids</taxon>
        <taxon>Asterales</taxon>
        <taxon>Asteraceae</taxon>
        <taxon>Asteroideae</taxon>
        <taxon>Heliantheae alliance</taxon>
        <taxon>Millerieae</taxon>
        <taxon>Smallanthus</taxon>
    </lineage>
</organism>
<dbReference type="Proteomes" id="UP001056120">
    <property type="component" value="Linkage Group LG17"/>
</dbReference>
<dbReference type="EMBL" id="CM042034">
    <property type="protein sequence ID" value="KAI3761266.1"/>
    <property type="molecule type" value="Genomic_DNA"/>
</dbReference>
<evidence type="ECO:0000313" key="1">
    <source>
        <dbReference type="EMBL" id="KAI3761266.1"/>
    </source>
</evidence>
<name>A0ACB9ERB3_9ASTR</name>
<gene>
    <name evidence="1" type="ORF">L1987_51678</name>
</gene>
<accession>A0ACB9ERB3</accession>
<sequence>MKSFTRWKTISIIIEYDLDLQPSRSFRSFLDLNIRLFLDLRKFRFFLDLRKKQVRSPQVPLVSRSQHPSFGSFRSEPSRFQSVDPVQQKEHSDVVFLSQILGNQILHMWELSPALTAASLPPCASTAPEVRENANNGCFLSLL</sequence>
<evidence type="ECO:0000313" key="2">
    <source>
        <dbReference type="Proteomes" id="UP001056120"/>
    </source>
</evidence>
<reference evidence="1 2" key="2">
    <citation type="journal article" date="2022" name="Mol. Ecol. Resour.">
        <title>The genomes of chicory, endive, great burdock and yacon provide insights into Asteraceae paleo-polyploidization history and plant inulin production.</title>
        <authorList>
            <person name="Fan W."/>
            <person name="Wang S."/>
            <person name="Wang H."/>
            <person name="Wang A."/>
            <person name="Jiang F."/>
            <person name="Liu H."/>
            <person name="Zhao H."/>
            <person name="Xu D."/>
            <person name="Zhang Y."/>
        </authorList>
    </citation>
    <scope>NUCLEOTIDE SEQUENCE [LARGE SCALE GENOMIC DNA]</scope>
    <source>
        <strain evidence="2">cv. Yunnan</strain>
        <tissue evidence="1">Leaves</tissue>
    </source>
</reference>
<reference evidence="2" key="1">
    <citation type="journal article" date="2022" name="Mol. Ecol. Resour.">
        <title>The genomes of chicory, endive, great burdock and yacon provide insights into Asteraceae palaeo-polyploidization history and plant inulin production.</title>
        <authorList>
            <person name="Fan W."/>
            <person name="Wang S."/>
            <person name="Wang H."/>
            <person name="Wang A."/>
            <person name="Jiang F."/>
            <person name="Liu H."/>
            <person name="Zhao H."/>
            <person name="Xu D."/>
            <person name="Zhang Y."/>
        </authorList>
    </citation>
    <scope>NUCLEOTIDE SEQUENCE [LARGE SCALE GENOMIC DNA]</scope>
    <source>
        <strain evidence="2">cv. Yunnan</strain>
    </source>
</reference>
<comment type="caution">
    <text evidence="1">The sequence shown here is derived from an EMBL/GenBank/DDBJ whole genome shotgun (WGS) entry which is preliminary data.</text>
</comment>
<keyword evidence="2" id="KW-1185">Reference proteome</keyword>